<dbReference type="Pfam" id="PF01789">
    <property type="entry name" value="PsbP"/>
    <property type="match status" value="1"/>
</dbReference>
<dbReference type="GO" id="GO:0005509">
    <property type="term" value="F:calcium ion binding"/>
    <property type="evidence" value="ECO:0007669"/>
    <property type="project" value="InterPro"/>
</dbReference>
<feature type="domain" description="PsbP C-terminal" evidence="1">
    <location>
        <begin position="3"/>
        <end position="88"/>
    </location>
</feature>
<dbReference type="Proteomes" id="UP000054498">
    <property type="component" value="Unassembled WGS sequence"/>
</dbReference>
<dbReference type="GO" id="GO:0015979">
    <property type="term" value="P:photosynthesis"/>
    <property type="evidence" value="ECO:0007669"/>
    <property type="project" value="InterPro"/>
</dbReference>
<accession>A0A0D2LHK9</accession>
<dbReference type="PANTHER" id="PTHR31407:SF4">
    <property type="entry name" value="PSBP-LIKE PROTEIN 1, CHLOROPLASTIC"/>
    <property type="match status" value="1"/>
</dbReference>
<evidence type="ECO:0000313" key="3">
    <source>
        <dbReference type="Proteomes" id="UP000054498"/>
    </source>
</evidence>
<dbReference type="Gene3D" id="3.40.1000.10">
    <property type="entry name" value="Mog1/PsbP, alpha/beta/alpha sandwich"/>
    <property type="match status" value="1"/>
</dbReference>
<reference evidence="2 3" key="1">
    <citation type="journal article" date="2013" name="BMC Genomics">
        <title>Reconstruction of the lipid metabolism for the microalga Monoraphidium neglectum from its genome sequence reveals characteristics suitable for biofuel production.</title>
        <authorList>
            <person name="Bogen C."/>
            <person name="Al-Dilaimi A."/>
            <person name="Albersmeier A."/>
            <person name="Wichmann J."/>
            <person name="Grundmann M."/>
            <person name="Rupp O."/>
            <person name="Lauersen K.J."/>
            <person name="Blifernez-Klassen O."/>
            <person name="Kalinowski J."/>
            <person name="Goesmann A."/>
            <person name="Mussgnug J.H."/>
            <person name="Kruse O."/>
        </authorList>
    </citation>
    <scope>NUCLEOTIDE SEQUENCE [LARGE SCALE GENOMIC DNA]</scope>
    <source>
        <strain evidence="2 3">SAG 48.87</strain>
    </source>
</reference>
<dbReference type="STRING" id="145388.A0A0D2LHK9"/>
<dbReference type="AlphaFoldDB" id="A0A0D2LHK9"/>
<keyword evidence="3" id="KW-1185">Reference proteome</keyword>
<organism evidence="2 3">
    <name type="scientific">Monoraphidium neglectum</name>
    <dbReference type="NCBI Taxonomy" id="145388"/>
    <lineage>
        <taxon>Eukaryota</taxon>
        <taxon>Viridiplantae</taxon>
        <taxon>Chlorophyta</taxon>
        <taxon>core chlorophytes</taxon>
        <taxon>Chlorophyceae</taxon>
        <taxon>CS clade</taxon>
        <taxon>Sphaeropleales</taxon>
        <taxon>Selenastraceae</taxon>
        <taxon>Monoraphidium</taxon>
    </lineage>
</organism>
<sequence length="91" mass="10337">MPVSETLAKEVLTAPGQEVSLINTNERETKGKTYYEFEFTAKNSRYTRHSVAVVTADRGIFYTLTTGANERRWGKMGDKLKTTVRSFQLVN</sequence>
<dbReference type="KEGG" id="mng:MNEG_16440"/>
<dbReference type="InterPro" id="IPR016123">
    <property type="entry name" value="Mog1/PsbP_a/b/a-sand"/>
</dbReference>
<dbReference type="GeneID" id="25734200"/>
<dbReference type="OrthoDB" id="2014109at2759"/>
<dbReference type="PANTHER" id="PTHR31407">
    <property type="match status" value="1"/>
</dbReference>
<dbReference type="GO" id="GO:0019898">
    <property type="term" value="C:extrinsic component of membrane"/>
    <property type="evidence" value="ECO:0007669"/>
    <property type="project" value="InterPro"/>
</dbReference>
<dbReference type="InterPro" id="IPR002683">
    <property type="entry name" value="PsbP_C"/>
</dbReference>
<proteinExistence type="predicted"/>
<dbReference type="GO" id="GO:0009654">
    <property type="term" value="C:photosystem II oxygen evolving complex"/>
    <property type="evidence" value="ECO:0007669"/>
    <property type="project" value="InterPro"/>
</dbReference>
<dbReference type="RefSeq" id="XP_013890544.1">
    <property type="nucleotide sequence ID" value="XM_014035090.1"/>
</dbReference>
<protein>
    <submittedName>
        <fullName evidence="2">PsbP-like protein 1</fullName>
    </submittedName>
</protein>
<evidence type="ECO:0000259" key="1">
    <source>
        <dbReference type="Pfam" id="PF01789"/>
    </source>
</evidence>
<evidence type="ECO:0000313" key="2">
    <source>
        <dbReference type="EMBL" id="KIY91524.1"/>
    </source>
</evidence>
<dbReference type="SUPFAM" id="SSF55724">
    <property type="entry name" value="Mog1p/PsbP-like"/>
    <property type="match status" value="1"/>
</dbReference>
<dbReference type="EMBL" id="KK106577">
    <property type="protein sequence ID" value="KIY91524.1"/>
    <property type="molecule type" value="Genomic_DNA"/>
</dbReference>
<dbReference type="NCBIfam" id="NF040946">
    <property type="entry name" value="PSII_PsbP"/>
    <property type="match status" value="1"/>
</dbReference>
<name>A0A0D2LHK9_9CHLO</name>
<gene>
    <name evidence="2" type="ORF">MNEG_16440</name>
</gene>